<dbReference type="Proteomes" id="UP000011693">
    <property type="component" value="Unassembled WGS sequence"/>
</dbReference>
<organism evidence="2 3">
    <name type="scientific">Natrialba chahannaoensis JCM 10990</name>
    <dbReference type="NCBI Taxonomy" id="1227492"/>
    <lineage>
        <taxon>Archaea</taxon>
        <taxon>Methanobacteriati</taxon>
        <taxon>Methanobacteriota</taxon>
        <taxon>Stenosarchaea group</taxon>
        <taxon>Halobacteria</taxon>
        <taxon>Halobacteriales</taxon>
        <taxon>Natrialbaceae</taxon>
        <taxon>Natrialba</taxon>
    </lineage>
</organism>
<feature type="region of interest" description="Disordered" evidence="1">
    <location>
        <begin position="20"/>
        <end position="41"/>
    </location>
</feature>
<keyword evidence="3" id="KW-1185">Reference proteome</keyword>
<accession>M0B892</accession>
<evidence type="ECO:0000313" key="3">
    <source>
        <dbReference type="Proteomes" id="UP000011693"/>
    </source>
</evidence>
<dbReference type="PROSITE" id="PS51257">
    <property type="entry name" value="PROKAR_LIPOPROTEIN"/>
    <property type="match status" value="1"/>
</dbReference>
<proteinExistence type="predicted"/>
<feature type="compositionally biased region" description="Acidic residues" evidence="1">
    <location>
        <begin position="22"/>
        <end position="32"/>
    </location>
</feature>
<evidence type="ECO:0000313" key="2">
    <source>
        <dbReference type="EMBL" id="ELZ06488.1"/>
    </source>
</evidence>
<protein>
    <submittedName>
        <fullName evidence="2">Uncharacterized protein</fullName>
    </submittedName>
</protein>
<evidence type="ECO:0000256" key="1">
    <source>
        <dbReference type="SAM" id="MobiDB-lite"/>
    </source>
</evidence>
<dbReference type="AlphaFoldDB" id="M0B892"/>
<sequence length="158" mass="17403">MNRRAFIVAAGTTLFAGCSEINSDDNDEESNDEPQQVESVPAEVKTLQPLAKDLKVEVSAHYDSARVFITSDGNELALDYVSSQESTDAVETELYQLADLYADVVINGDHDPTTLSIITSQVQAIVTEPALAAYVDDDLEQDAFFRTIEVMPIERRDN</sequence>
<reference evidence="2 3" key="1">
    <citation type="journal article" date="2014" name="PLoS Genet.">
        <title>Phylogenetically driven sequencing of extremely halophilic archaea reveals strategies for static and dynamic osmo-response.</title>
        <authorList>
            <person name="Becker E.A."/>
            <person name="Seitzer P.M."/>
            <person name="Tritt A."/>
            <person name="Larsen D."/>
            <person name="Krusor M."/>
            <person name="Yao A.I."/>
            <person name="Wu D."/>
            <person name="Madern D."/>
            <person name="Eisen J.A."/>
            <person name="Darling A.E."/>
            <person name="Facciotti M.T."/>
        </authorList>
    </citation>
    <scope>NUCLEOTIDE SEQUENCE [LARGE SCALE GENOMIC DNA]</scope>
    <source>
        <strain evidence="2 3">JCM 10990</strain>
    </source>
</reference>
<dbReference type="EMBL" id="AOIN01000008">
    <property type="protein sequence ID" value="ELZ06488.1"/>
    <property type="molecule type" value="Genomic_DNA"/>
</dbReference>
<gene>
    <name evidence="2" type="ORF">C482_01680</name>
</gene>
<comment type="caution">
    <text evidence="2">The sequence shown here is derived from an EMBL/GenBank/DDBJ whole genome shotgun (WGS) entry which is preliminary data.</text>
</comment>
<dbReference type="PATRIC" id="fig|1227492.4.peg.329"/>
<dbReference type="RefSeq" id="WP_006165611.1">
    <property type="nucleotide sequence ID" value="NZ_AOIN01000008.1"/>
</dbReference>
<name>M0B892_9EURY</name>